<dbReference type="AlphaFoldDB" id="A0A9Q1K273"/>
<keyword evidence="3" id="KW-1185">Reference proteome</keyword>
<accession>A0A9Q1K273</accession>
<feature type="compositionally biased region" description="Polar residues" evidence="1">
    <location>
        <begin position="7"/>
        <end position="21"/>
    </location>
</feature>
<reference evidence="2" key="1">
    <citation type="submission" date="2022-04" db="EMBL/GenBank/DDBJ databases">
        <title>Carnegiea gigantea Genome sequencing and assembly v2.</title>
        <authorList>
            <person name="Copetti D."/>
            <person name="Sanderson M.J."/>
            <person name="Burquez A."/>
            <person name="Wojciechowski M.F."/>
        </authorList>
    </citation>
    <scope>NUCLEOTIDE SEQUENCE</scope>
    <source>
        <strain evidence="2">SGP5-SGP5p</strain>
        <tissue evidence="2">Aerial part</tissue>
    </source>
</reference>
<evidence type="ECO:0000313" key="3">
    <source>
        <dbReference type="Proteomes" id="UP001153076"/>
    </source>
</evidence>
<sequence>MAGPSRRTPTTQTSGGWESSQSDFDNSAKYYCNCGYEVVIYEMDDNYRCRYLVRPLEVEFINPLASDASSPLQGPHVGPRSKVICGTVVPIACECVSVGNGCANCVCMWSCAYCKNAVMYEDVCQILVLQGSNIAMVEAHRAASQCEKVHEDHHKYAAFMATAKLLSLSEC</sequence>
<feature type="region of interest" description="Disordered" evidence="1">
    <location>
        <begin position="1"/>
        <end position="21"/>
    </location>
</feature>
<organism evidence="2 3">
    <name type="scientific">Carnegiea gigantea</name>
    <dbReference type="NCBI Taxonomy" id="171969"/>
    <lineage>
        <taxon>Eukaryota</taxon>
        <taxon>Viridiplantae</taxon>
        <taxon>Streptophyta</taxon>
        <taxon>Embryophyta</taxon>
        <taxon>Tracheophyta</taxon>
        <taxon>Spermatophyta</taxon>
        <taxon>Magnoliopsida</taxon>
        <taxon>eudicotyledons</taxon>
        <taxon>Gunneridae</taxon>
        <taxon>Pentapetalae</taxon>
        <taxon>Caryophyllales</taxon>
        <taxon>Cactineae</taxon>
        <taxon>Cactaceae</taxon>
        <taxon>Cactoideae</taxon>
        <taxon>Echinocereeae</taxon>
        <taxon>Carnegiea</taxon>
    </lineage>
</organism>
<dbReference type="EMBL" id="JAKOGI010000412">
    <property type="protein sequence ID" value="KAJ8435440.1"/>
    <property type="molecule type" value="Genomic_DNA"/>
</dbReference>
<dbReference type="Proteomes" id="UP001153076">
    <property type="component" value="Unassembled WGS sequence"/>
</dbReference>
<proteinExistence type="predicted"/>
<comment type="caution">
    <text evidence="2">The sequence shown here is derived from an EMBL/GenBank/DDBJ whole genome shotgun (WGS) entry which is preliminary data.</text>
</comment>
<name>A0A9Q1K273_9CARY</name>
<protein>
    <submittedName>
        <fullName evidence="2">Uncharacterized protein</fullName>
    </submittedName>
</protein>
<gene>
    <name evidence="2" type="ORF">Cgig2_012561</name>
</gene>
<evidence type="ECO:0000313" key="2">
    <source>
        <dbReference type="EMBL" id="KAJ8435440.1"/>
    </source>
</evidence>
<evidence type="ECO:0000256" key="1">
    <source>
        <dbReference type="SAM" id="MobiDB-lite"/>
    </source>
</evidence>